<keyword evidence="8" id="KW-1185">Reference proteome</keyword>
<keyword evidence="5" id="KW-1133">Transmembrane helix</keyword>
<dbReference type="RefSeq" id="WP_200357415.1">
    <property type="nucleotide sequence ID" value="NZ_JAENIL010000043.1"/>
</dbReference>
<evidence type="ECO:0000256" key="2">
    <source>
        <dbReference type="ARBA" id="ARBA00006228"/>
    </source>
</evidence>
<comment type="similarity">
    <text evidence="2">Belongs to the CPA3 antiporters (TC 2.A.63) subunit E family.</text>
</comment>
<dbReference type="GO" id="GO:0008324">
    <property type="term" value="F:monoatomic cation transmembrane transporter activity"/>
    <property type="evidence" value="ECO:0007669"/>
    <property type="project" value="InterPro"/>
</dbReference>
<dbReference type="EMBL" id="JAENIL010000043">
    <property type="protein sequence ID" value="MBK1879202.1"/>
    <property type="molecule type" value="Genomic_DNA"/>
</dbReference>
<reference evidence="7" key="1">
    <citation type="submission" date="2021-01" db="EMBL/GenBank/DDBJ databases">
        <title>Modified the classification status of verrucomicrobia.</title>
        <authorList>
            <person name="Feng X."/>
        </authorList>
    </citation>
    <scope>NUCLEOTIDE SEQUENCE</scope>
    <source>
        <strain evidence="7">KCTC 13126</strain>
    </source>
</reference>
<evidence type="ECO:0000256" key="3">
    <source>
        <dbReference type="ARBA" id="ARBA00022475"/>
    </source>
</evidence>
<dbReference type="Pfam" id="PF01899">
    <property type="entry name" value="MNHE"/>
    <property type="match status" value="1"/>
</dbReference>
<evidence type="ECO:0000256" key="1">
    <source>
        <dbReference type="ARBA" id="ARBA00004651"/>
    </source>
</evidence>
<protein>
    <submittedName>
        <fullName evidence="7">Na+/H+ antiporter subunit E</fullName>
    </submittedName>
</protein>
<dbReference type="Proteomes" id="UP000617628">
    <property type="component" value="Unassembled WGS sequence"/>
</dbReference>
<dbReference type="InterPro" id="IPR002758">
    <property type="entry name" value="Cation_antiport_E"/>
</dbReference>
<organism evidence="7 8">
    <name type="scientific">Pelagicoccus mobilis</name>
    <dbReference type="NCBI Taxonomy" id="415221"/>
    <lineage>
        <taxon>Bacteria</taxon>
        <taxon>Pseudomonadati</taxon>
        <taxon>Verrucomicrobiota</taxon>
        <taxon>Opitutia</taxon>
        <taxon>Puniceicoccales</taxon>
        <taxon>Pelagicoccaceae</taxon>
        <taxon>Pelagicoccus</taxon>
    </lineage>
</organism>
<dbReference type="PANTHER" id="PTHR34584:SF1">
    <property type="entry name" value="NA(+)_H(+) ANTIPORTER SUBUNIT E1"/>
    <property type="match status" value="1"/>
</dbReference>
<comment type="caution">
    <text evidence="7">The sequence shown here is derived from an EMBL/GenBank/DDBJ whole genome shotgun (WGS) entry which is preliminary data.</text>
</comment>
<evidence type="ECO:0000313" key="8">
    <source>
        <dbReference type="Proteomes" id="UP000617628"/>
    </source>
</evidence>
<comment type="subcellular location">
    <subcellularLocation>
        <location evidence="1">Cell membrane</location>
        <topology evidence="1">Multi-pass membrane protein</topology>
    </subcellularLocation>
</comment>
<evidence type="ECO:0000256" key="5">
    <source>
        <dbReference type="ARBA" id="ARBA00022989"/>
    </source>
</evidence>
<gene>
    <name evidence="7" type="ORF">JIN87_20115</name>
</gene>
<dbReference type="GO" id="GO:0005886">
    <property type="term" value="C:plasma membrane"/>
    <property type="evidence" value="ECO:0007669"/>
    <property type="project" value="UniProtKB-SubCell"/>
</dbReference>
<dbReference type="PANTHER" id="PTHR34584">
    <property type="entry name" value="NA(+)/H(+) ANTIPORTER SUBUNIT E1"/>
    <property type="match status" value="1"/>
</dbReference>
<evidence type="ECO:0000313" key="7">
    <source>
        <dbReference type="EMBL" id="MBK1879202.1"/>
    </source>
</evidence>
<evidence type="ECO:0000256" key="4">
    <source>
        <dbReference type="ARBA" id="ARBA00022692"/>
    </source>
</evidence>
<name>A0A934VRA9_9BACT</name>
<keyword evidence="3" id="KW-1003">Cell membrane</keyword>
<proteinExistence type="inferred from homology"/>
<sequence length="107" mass="12382">MKRIYYILELLTFFLKEVLVSNLKVARDVLSPSMDVIPGIVSVQVGQLTDRQRFALANMITMTPGTLSLEFSSDKRTLFLHTLYLRSSNTLQEEITNQYERRIRLAL</sequence>
<evidence type="ECO:0000256" key="6">
    <source>
        <dbReference type="ARBA" id="ARBA00023136"/>
    </source>
</evidence>
<keyword evidence="4" id="KW-0812">Transmembrane</keyword>
<keyword evidence="6" id="KW-0472">Membrane</keyword>
<dbReference type="AlphaFoldDB" id="A0A934VRA9"/>
<accession>A0A934VRA9</accession>